<feature type="transmembrane region" description="Helical" evidence="6">
    <location>
        <begin position="168"/>
        <end position="187"/>
    </location>
</feature>
<evidence type="ECO:0000256" key="1">
    <source>
        <dbReference type="ARBA" id="ARBA00004141"/>
    </source>
</evidence>
<dbReference type="InterPro" id="IPR011990">
    <property type="entry name" value="TPR-like_helical_dom_sf"/>
</dbReference>
<comment type="subcellular location">
    <subcellularLocation>
        <location evidence="1">Membrane</location>
        <topology evidence="1">Multi-pass membrane protein</topology>
    </subcellularLocation>
</comment>
<feature type="domain" description="O-antigen ligase-related" evidence="7">
    <location>
        <begin position="278"/>
        <end position="422"/>
    </location>
</feature>
<evidence type="ECO:0000256" key="4">
    <source>
        <dbReference type="ARBA" id="ARBA00023136"/>
    </source>
</evidence>
<dbReference type="KEGG" id="rml:FF011L_40390"/>
<dbReference type="Proteomes" id="UP000320672">
    <property type="component" value="Chromosome"/>
</dbReference>
<evidence type="ECO:0000313" key="9">
    <source>
        <dbReference type="Proteomes" id="UP000320672"/>
    </source>
</evidence>
<protein>
    <submittedName>
        <fullName evidence="8">O-Antigen ligase</fullName>
    </submittedName>
</protein>
<proteinExistence type="predicted"/>
<dbReference type="EMBL" id="CP036262">
    <property type="protein sequence ID" value="QDS95246.1"/>
    <property type="molecule type" value="Genomic_DNA"/>
</dbReference>
<feature type="transmembrane region" description="Helical" evidence="6">
    <location>
        <begin position="207"/>
        <end position="229"/>
    </location>
</feature>
<evidence type="ECO:0000256" key="3">
    <source>
        <dbReference type="ARBA" id="ARBA00022989"/>
    </source>
</evidence>
<dbReference type="GO" id="GO:0016874">
    <property type="term" value="F:ligase activity"/>
    <property type="evidence" value="ECO:0007669"/>
    <property type="project" value="UniProtKB-KW"/>
</dbReference>
<feature type="transmembrane region" description="Helical" evidence="6">
    <location>
        <begin position="32"/>
        <end position="48"/>
    </location>
</feature>
<evidence type="ECO:0000259" key="7">
    <source>
        <dbReference type="Pfam" id="PF04932"/>
    </source>
</evidence>
<name>A0A517MK26_9BACT</name>
<keyword evidence="5" id="KW-0802">TPR repeat</keyword>
<keyword evidence="4 6" id="KW-0472">Membrane</keyword>
<feature type="transmembrane region" description="Helical" evidence="6">
    <location>
        <begin position="139"/>
        <end position="156"/>
    </location>
</feature>
<evidence type="ECO:0000256" key="6">
    <source>
        <dbReference type="SAM" id="Phobius"/>
    </source>
</evidence>
<feature type="transmembrane region" description="Helical" evidence="6">
    <location>
        <begin position="320"/>
        <end position="338"/>
    </location>
</feature>
<keyword evidence="8" id="KW-0436">Ligase</keyword>
<dbReference type="OrthoDB" id="222868at2"/>
<keyword evidence="9" id="KW-1185">Reference proteome</keyword>
<feature type="repeat" description="TPR" evidence="5">
    <location>
        <begin position="675"/>
        <end position="708"/>
    </location>
</feature>
<sequence length="896" mass="98729">MSRNPALIILVALAVLAPWANGGADPLVQVILFAWAGLGLAWAAAACWKSGGRFPLPWVAVPLLLGGGVLVAQLLPVWSVAGDVHPAAVSQRICLAEPQSQTGTGEANLDDAVLSGESAQASSQYFPLTLDKHATKQTLALWFMAFAVFWAAFLLVDQIRLLQWSCWAISLGGAVMTLFATLAKATWNGQLYWSIPVGHPQGVFGPMVYHNQAGAILLISFGAAVYCMLTAESFSEGESSTRRPNKRSSVAKSSIRLSRESGWQSWLRPLPLLAIGCVVLNGAGLLLTLSRGALVSAVIAAIIAMLVVRPKGDWKAGGSVLVGALVGMGLVVLFFRMGDAISRRYATLFQSEQLLDNSRLAHWQDGWQAGLDFGGWGAGAGVYQHVHRLYQETAIERAFLRAHNQYLETWVDMGIPGLVLLLLTIGFTGRAIWKLARRRRKSLRYVAMLGVFVFAATVIHASLDYVLYLPATAILFAFLMGAVCRLSRDAEPMHEAVVQTVGTPGLRGSSNDTFAIRTLQRGWMLFALLGCGWATYEGRQWYLADQAVQRVPWGTLQAGFESDALDLAMRPLEKQVSQTDDYRVPLALGELQITRFRQQALQQLAAENDWSQEEAMAYWEWTDPIVLLQRATTLVQDGKQDVLAQEIQQQPLVVEHLVSARHHFLAARSLSSLVPQAHLRIGELAFLGDDEKEAESAFRKVAELAPGSADMQYEVGRRMLAIGLQEEGLAAWRQSLDLDTKHWDEIYAVVGEQMSPQDINGMVLPDDAELLTMVAARQYTEPEQAEAREMLLTRVDEILSRPADSVQHAAFQKKLAGEVQLLRQDAAGAVERFQEALRFQPENHQLRARLAALLLKIGRREEALREALYAARLQPRNHQYRSLLQSIHNATESPEE</sequence>
<dbReference type="SUPFAM" id="SSF81901">
    <property type="entry name" value="HCP-like"/>
    <property type="match status" value="1"/>
</dbReference>
<dbReference type="PROSITE" id="PS50005">
    <property type="entry name" value="TPR"/>
    <property type="match status" value="1"/>
</dbReference>
<dbReference type="AlphaFoldDB" id="A0A517MK26"/>
<feature type="transmembrane region" description="Helical" evidence="6">
    <location>
        <begin position="55"/>
        <end position="75"/>
    </location>
</feature>
<organism evidence="8 9">
    <name type="scientific">Roseimaritima multifibrata</name>
    <dbReference type="NCBI Taxonomy" id="1930274"/>
    <lineage>
        <taxon>Bacteria</taxon>
        <taxon>Pseudomonadati</taxon>
        <taxon>Planctomycetota</taxon>
        <taxon>Planctomycetia</taxon>
        <taxon>Pirellulales</taxon>
        <taxon>Pirellulaceae</taxon>
        <taxon>Roseimaritima</taxon>
    </lineage>
</organism>
<dbReference type="InterPro" id="IPR019734">
    <property type="entry name" value="TPR_rpt"/>
</dbReference>
<reference evidence="8 9" key="1">
    <citation type="submission" date="2019-02" db="EMBL/GenBank/DDBJ databases">
        <title>Deep-cultivation of Planctomycetes and their phenomic and genomic characterization uncovers novel biology.</title>
        <authorList>
            <person name="Wiegand S."/>
            <person name="Jogler M."/>
            <person name="Boedeker C."/>
            <person name="Pinto D."/>
            <person name="Vollmers J."/>
            <person name="Rivas-Marin E."/>
            <person name="Kohn T."/>
            <person name="Peeters S.H."/>
            <person name="Heuer A."/>
            <person name="Rast P."/>
            <person name="Oberbeckmann S."/>
            <person name="Bunk B."/>
            <person name="Jeske O."/>
            <person name="Meyerdierks A."/>
            <person name="Storesund J.E."/>
            <person name="Kallscheuer N."/>
            <person name="Luecker S."/>
            <person name="Lage O.M."/>
            <person name="Pohl T."/>
            <person name="Merkel B.J."/>
            <person name="Hornburger P."/>
            <person name="Mueller R.-W."/>
            <person name="Bruemmer F."/>
            <person name="Labrenz M."/>
            <person name="Spormann A.M."/>
            <person name="Op den Camp H."/>
            <person name="Overmann J."/>
            <person name="Amann R."/>
            <person name="Jetten M.S.M."/>
            <person name="Mascher T."/>
            <person name="Medema M.H."/>
            <person name="Devos D.P."/>
            <person name="Kaster A.-K."/>
            <person name="Ovreas L."/>
            <person name="Rohde M."/>
            <person name="Galperin M.Y."/>
            <person name="Jogler C."/>
        </authorList>
    </citation>
    <scope>NUCLEOTIDE SEQUENCE [LARGE SCALE GENOMIC DNA]</scope>
    <source>
        <strain evidence="8 9">FF011L</strain>
    </source>
</reference>
<feature type="transmembrane region" description="Helical" evidence="6">
    <location>
        <begin position="445"/>
        <end position="461"/>
    </location>
</feature>
<dbReference type="PANTHER" id="PTHR37422">
    <property type="entry name" value="TEICHURONIC ACID BIOSYNTHESIS PROTEIN TUAE"/>
    <property type="match status" value="1"/>
</dbReference>
<dbReference type="PANTHER" id="PTHR37422:SF23">
    <property type="entry name" value="TEICHURONIC ACID BIOSYNTHESIS PROTEIN TUAE"/>
    <property type="match status" value="1"/>
</dbReference>
<feature type="transmembrane region" description="Helical" evidence="6">
    <location>
        <begin position="266"/>
        <end position="286"/>
    </location>
</feature>
<dbReference type="Pfam" id="PF04932">
    <property type="entry name" value="Wzy_C"/>
    <property type="match status" value="1"/>
</dbReference>
<dbReference type="InterPro" id="IPR007016">
    <property type="entry name" value="O-antigen_ligase-rel_domated"/>
</dbReference>
<feature type="transmembrane region" description="Helical" evidence="6">
    <location>
        <begin position="413"/>
        <end position="433"/>
    </location>
</feature>
<dbReference type="SMART" id="SM00028">
    <property type="entry name" value="TPR"/>
    <property type="match status" value="3"/>
</dbReference>
<gene>
    <name evidence="8" type="ORF">FF011L_40390</name>
</gene>
<dbReference type="RefSeq" id="WP_145353264.1">
    <property type="nucleotide sequence ID" value="NZ_CP036262.1"/>
</dbReference>
<evidence type="ECO:0000256" key="5">
    <source>
        <dbReference type="PROSITE-ProRule" id="PRU00339"/>
    </source>
</evidence>
<keyword evidence="3 6" id="KW-1133">Transmembrane helix</keyword>
<dbReference type="Gene3D" id="1.25.40.10">
    <property type="entry name" value="Tetratricopeptide repeat domain"/>
    <property type="match status" value="2"/>
</dbReference>
<accession>A0A517MK26</accession>
<evidence type="ECO:0000313" key="8">
    <source>
        <dbReference type="EMBL" id="QDS95246.1"/>
    </source>
</evidence>
<evidence type="ECO:0000256" key="2">
    <source>
        <dbReference type="ARBA" id="ARBA00022692"/>
    </source>
</evidence>
<feature type="transmembrane region" description="Helical" evidence="6">
    <location>
        <begin position="292"/>
        <end position="308"/>
    </location>
</feature>
<keyword evidence="2 6" id="KW-0812">Transmembrane</keyword>
<dbReference type="InterPro" id="IPR051533">
    <property type="entry name" value="WaaL-like"/>
</dbReference>
<dbReference type="GO" id="GO:0016020">
    <property type="term" value="C:membrane"/>
    <property type="evidence" value="ECO:0007669"/>
    <property type="project" value="UniProtKB-SubCell"/>
</dbReference>